<feature type="region of interest" description="Disordered" evidence="3">
    <location>
        <begin position="591"/>
        <end position="663"/>
    </location>
</feature>
<accession>A0ABY8ENA3</accession>
<dbReference type="Proteomes" id="UP000818624">
    <property type="component" value="Chromosome 1"/>
</dbReference>
<feature type="compositionally biased region" description="Low complexity" evidence="3">
    <location>
        <begin position="65"/>
        <end position="74"/>
    </location>
</feature>
<dbReference type="InterPro" id="IPR005365">
    <property type="entry name" value="Npr3"/>
</dbReference>
<dbReference type="Pfam" id="PF03666">
    <property type="entry name" value="NPR3"/>
    <property type="match status" value="1"/>
</dbReference>
<feature type="compositionally biased region" description="Basic residues" evidence="3">
    <location>
        <begin position="604"/>
        <end position="613"/>
    </location>
</feature>
<comment type="subcellular location">
    <subcellularLocation>
        <location evidence="2">Vacuole membrane</location>
        <topology evidence="2">Peripheral membrane protein</topology>
    </subcellularLocation>
</comment>
<reference evidence="5 6" key="1">
    <citation type="journal article" date="2020" name="Elife">
        <title>Loss of centromere function drives karyotype evolution in closely related Malassezia species.</title>
        <authorList>
            <person name="Sankaranarayanan S.R."/>
            <person name="Ianiri G."/>
            <person name="Coelho M.A."/>
            <person name="Reza M.H."/>
            <person name="Thimmappa B.C."/>
            <person name="Ganguly P."/>
            <person name="Vadnala R.N."/>
            <person name="Sun S."/>
            <person name="Siddharthan R."/>
            <person name="Tellgren-Roth C."/>
            <person name="Dawson T.L."/>
            <person name="Heitman J."/>
            <person name="Sanyal K."/>
        </authorList>
    </citation>
    <scope>NUCLEOTIDE SEQUENCE [LARGE SCALE GENOMIC DNA]</scope>
    <source>
        <strain evidence="5">CBS14141</strain>
    </source>
</reference>
<feature type="compositionally biased region" description="Low complexity" evidence="3">
    <location>
        <begin position="112"/>
        <end position="131"/>
    </location>
</feature>
<sequence length="754" mass="86123">MAPSPSPLVALLLVTSSSRGSHVMFQWPRKPKLVKRYSRMRYFAAEEELEDELLETGATHPEYLDSSSDAASDSSDSDSSEASFKHGAALLGQEDDERKPRDTAPPAHLTGRRNSSSQRSRPSTRSWSVSRAYRARSARGDDDARRMRSFTTYLGFDLEMLAAILSPKREQCHHKFELVIDDLAFLGHPVYFERDERHTEDAQSLTEFNLVMVIDRPDSLPALPGTDATIWTHLYYTLLFKITAVLYAEQLRSAYVSEETAALLALRDECLQHGSWFQDYLDAALARSSLARVLREVQRAIAHNRDTVVRVNEVVDLHLQLPLLLMQPGQASKVGELQRVLDAQDPVVQRGDGPEPRDPVRTLSSLGALPGSAAEQTLQDWTRTTGPFLEPWKTLLLPDIPAEAMEHNDTIYDFARPLIECFTPSLRGSRTFLQAAEALQWDLYKEVYPMVRHLIYYTRARVISVPRIQGTYALDPTFCMERLPSLEVSWSTSFPMMRCLPQFLANLSAEVKPYIAHFAPRINHTLCLDTLIWLLRHNVVVHVHKHLRLVITAHDQQLAYTLRQKRHEQRAQRPHAPDGEQEMLIDTLRGQMQRGTNVPERPANARRRVHRSLSRSDASDSSADEWPGMEPIASAQPALRAPPRRRSQPYFSAEDEHEGDIDDDDDLDDLIPNGVPTPVLITEPSRATRRENEWISAMLHGKHAWYTRWFLRLMPYLNGKHTMEEIVARERLRRRDLKLIMSQFEANLLVFSHP</sequence>
<evidence type="ECO:0000256" key="2">
    <source>
        <dbReference type="RuleBase" id="RU368069"/>
    </source>
</evidence>
<keyword evidence="2" id="KW-0732">Signal</keyword>
<evidence type="ECO:0000256" key="1">
    <source>
        <dbReference type="ARBA" id="ARBA00010546"/>
    </source>
</evidence>
<evidence type="ECO:0000313" key="5">
    <source>
        <dbReference type="EMBL" id="WFD46993.1"/>
    </source>
</evidence>
<dbReference type="EMBL" id="CP046234">
    <property type="protein sequence ID" value="WFD46993.1"/>
    <property type="molecule type" value="Genomic_DNA"/>
</dbReference>
<protein>
    <recommendedName>
        <fullName evidence="2">Nitrogen permease regulator 3</fullName>
    </recommendedName>
    <alternativeName>
        <fullName evidence="2">Required for meiotic nuclear division protein 11</fullName>
    </alternativeName>
</protein>
<keyword evidence="2" id="KW-0469">Meiosis</keyword>
<feature type="domain" description="GATOR1 complex protein NPRL3 C-terminal HTH" evidence="4">
    <location>
        <begin position="688"/>
        <end position="748"/>
    </location>
</feature>
<evidence type="ECO:0000256" key="3">
    <source>
        <dbReference type="SAM" id="MobiDB-lite"/>
    </source>
</evidence>
<dbReference type="PANTHER" id="PTHR13153">
    <property type="entry name" value="CGTHBA PROTEIN -14 GENE PROTEIN"/>
    <property type="match status" value="1"/>
</dbReference>
<dbReference type="PANTHER" id="PTHR13153:SF5">
    <property type="entry name" value="GATOR COMPLEX PROTEIN NPRL3"/>
    <property type="match status" value="1"/>
</dbReference>
<evidence type="ECO:0000259" key="4">
    <source>
        <dbReference type="Pfam" id="PF24064"/>
    </source>
</evidence>
<feature type="compositionally biased region" description="Acidic residues" evidence="3">
    <location>
        <begin position="653"/>
        <end position="663"/>
    </location>
</feature>
<organism evidence="5 6">
    <name type="scientific">Malassezia furfur</name>
    <name type="common">Pityriasis versicolor infection agent</name>
    <name type="synonym">Pityrosporum furfur</name>
    <dbReference type="NCBI Taxonomy" id="55194"/>
    <lineage>
        <taxon>Eukaryota</taxon>
        <taxon>Fungi</taxon>
        <taxon>Dikarya</taxon>
        <taxon>Basidiomycota</taxon>
        <taxon>Ustilaginomycotina</taxon>
        <taxon>Malasseziomycetes</taxon>
        <taxon>Malasseziales</taxon>
        <taxon>Malasseziaceae</taxon>
        <taxon>Malassezia</taxon>
    </lineage>
</organism>
<comment type="function">
    <text evidence="2">Mediates inactivation of the TORC1 complex in response to amino acid starvation. Required for meiotic nuclear division.</text>
</comment>
<proteinExistence type="inferred from homology"/>
<gene>
    <name evidence="5" type="primary">npr3</name>
    <name evidence="5" type="ORF">GLX27_001637</name>
</gene>
<feature type="region of interest" description="Disordered" evidence="3">
    <location>
        <begin position="62"/>
        <end position="131"/>
    </location>
</feature>
<dbReference type="Pfam" id="PF24064">
    <property type="entry name" value="HTH_NPRL3"/>
    <property type="match status" value="1"/>
</dbReference>
<comment type="similarity">
    <text evidence="1 2">Belongs to the NPR3 family.</text>
</comment>
<evidence type="ECO:0000313" key="6">
    <source>
        <dbReference type="Proteomes" id="UP000818624"/>
    </source>
</evidence>
<name>A0ABY8ENA3_MALFU</name>
<keyword evidence="6" id="KW-1185">Reference proteome</keyword>
<dbReference type="InterPro" id="IPR056603">
    <property type="entry name" value="HTH_NPRL3"/>
</dbReference>